<reference evidence="2" key="1">
    <citation type="journal article" date="2021" name="PeerJ">
        <title>Extensive microbial diversity within the chicken gut microbiome revealed by metagenomics and culture.</title>
        <authorList>
            <person name="Gilroy R."/>
            <person name="Ravi A."/>
            <person name="Getino M."/>
            <person name="Pursley I."/>
            <person name="Horton D.L."/>
            <person name="Alikhan N.F."/>
            <person name="Baker D."/>
            <person name="Gharbi K."/>
            <person name="Hall N."/>
            <person name="Watson M."/>
            <person name="Adriaenssens E.M."/>
            <person name="Foster-Nyarko E."/>
            <person name="Jarju S."/>
            <person name="Secka A."/>
            <person name="Antonio M."/>
            <person name="Oren A."/>
            <person name="Chaudhuri R.R."/>
            <person name="La Ragione R."/>
            <person name="Hildebrand F."/>
            <person name="Pallen M.J."/>
        </authorList>
    </citation>
    <scope>NUCLEOTIDE SEQUENCE</scope>
    <source>
        <strain evidence="2">ChiBcec1-1630</strain>
    </source>
</reference>
<dbReference type="InterPro" id="IPR051532">
    <property type="entry name" value="Ester_Hydrolysis_Enzymes"/>
</dbReference>
<dbReference type="Pfam" id="PF13472">
    <property type="entry name" value="Lipase_GDSL_2"/>
    <property type="match status" value="1"/>
</dbReference>
<name>A0A9D2QL80_9FIRM</name>
<feature type="domain" description="SGNH hydrolase-type esterase" evidence="1">
    <location>
        <begin position="8"/>
        <end position="203"/>
    </location>
</feature>
<comment type="caution">
    <text evidence="2">The sequence shown here is derived from an EMBL/GenBank/DDBJ whole genome shotgun (WGS) entry which is preliminary data.</text>
</comment>
<evidence type="ECO:0000259" key="1">
    <source>
        <dbReference type="Pfam" id="PF13472"/>
    </source>
</evidence>
<gene>
    <name evidence="2" type="ORF">H9926_10575</name>
</gene>
<dbReference type="Gene3D" id="3.40.50.1110">
    <property type="entry name" value="SGNH hydrolase"/>
    <property type="match status" value="1"/>
</dbReference>
<proteinExistence type="predicted"/>
<dbReference type="GO" id="GO:0004622">
    <property type="term" value="F:phosphatidylcholine lysophospholipase activity"/>
    <property type="evidence" value="ECO:0007669"/>
    <property type="project" value="TreeGrafter"/>
</dbReference>
<evidence type="ECO:0000313" key="2">
    <source>
        <dbReference type="EMBL" id="HJC88446.1"/>
    </source>
</evidence>
<dbReference type="AlphaFoldDB" id="A0A9D2QL80"/>
<evidence type="ECO:0000313" key="3">
    <source>
        <dbReference type="Proteomes" id="UP000823922"/>
    </source>
</evidence>
<dbReference type="PANTHER" id="PTHR30383:SF5">
    <property type="entry name" value="SGNH HYDROLASE-TYPE ESTERASE DOMAIN-CONTAINING PROTEIN"/>
    <property type="match status" value="1"/>
</dbReference>
<reference evidence="2" key="2">
    <citation type="submission" date="2021-04" db="EMBL/GenBank/DDBJ databases">
        <authorList>
            <person name="Gilroy R."/>
        </authorList>
    </citation>
    <scope>NUCLEOTIDE SEQUENCE</scope>
    <source>
        <strain evidence="2">ChiBcec1-1630</strain>
    </source>
</reference>
<dbReference type="EMBL" id="DWVS01000271">
    <property type="protein sequence ID" value="HJC88446.1"/>
    <property type="molecule type" value="Genomic_DNA"/>
</dbReference>
<organism evidence="2 3">
    <name type="scientific">Candidatus Eisenbergiella intestinigallinarum</name>
    <dbReference type="NCBI Taxonomy" id="2838549"/>
    <lineage>
        <taxon>Bacteria</taxon>
        <taxon>Bacillati</taxon>
        <taxon>Bacillota</taxon>
        <taxon>Clostridia</taxon>
        <taxon>Lachnospirales</taxon>
        <taxon>Lachnospiraceae</taxon>
        <taxon>Eisenbergiella</taxon>
    </lineage>
</organism>
<dbReference type="Proteomes" id="UP000823922">
    <property type="component" value="Unassembled WGS sequence"/>
</dbReference>
<dbReference type="InterPro" id="IPR013830">
    <property type="entry name" value="SGNH_hydro"/>
</dbReference>
<dbReference type="InterPro" id="IPR036514">
    <property type="entry name" value="SGNH_hydro_sf"/>
</dbReference>
<protein>
    <recommendedName>
        <fullName evidence="1">SGNH hydrolase-type esterase domain-containing protein</fullName>
    </recommendedName>
</protein>
<dbReference type="PANTHER" id="PTHR30383">
    <property type="entry name" value="THIOESTERASE 1/PROTEASE 1/LYSOPHOSPHOLIPASE L1"/>
    <property type="match status" value="1"/>
</dbReference>
<sequence length="222" mass="24854">MTTVLFQGDSLTDACRDKEPGNDPNRFLGVGYVNHIAQVLMSENPDVRVLNHGVNGNRIMDLYARWIEDTLNVDFQVLSILCGVNDVGFDLRMNKGADPEKFGFIYDRMLYEVKQARPDAALVLCEPFLCRLKPEEVSYGTDIIENWEVWYGRIRKEADIVGMLAEKYGAVLVPSRQLFEDACRRAPASFWSVDGIHLTPAGNGLLAGEWLRCVKGAGNVPV</sequence>
<dbReference type="SUPFAM" id="SSF52266">
    <property type="entry name" value="SGNH hydrolase"/>
    <property type="match status" value="1"/>
</dbReference>
<accession>A0A9D2QL80</accession>